<dbReference type="AlphaFoldDB" id="A0ABC8TY74"/>
<name>A0ABC8TY74_9AQUA</name>
<dbReference type="EMBL" id="CAUOFW020006377">
    <property type="protein sequence ID" value="CAK9174454.1"/>
    <property type="molecule type" value="Genomic_DNA"/>
</dbReference>
<dbReference type="Proteomes" id="UP001642360">
    <property type="component" value="Unassembled WGS sequence"/>
</dbReference>
<keyword evidence="2" id="KW-1185">Reference proteome</keyword>
<accession>A0ABC8TY74</accession>
<reference evidence="1 2" key="1">
    <citation type="submission" date="2024-02" db="EMBL/GenBank/DDBJ databases">
        <authorList>
            <person name="Vignale AGUSTIN F."/>
            <person name="Sosa J E."/>
            <person name="Modenutti C."/>
        </authorList>
    </citation>
    <scope>NUCLEOTIDE SEQUENCE [LARGE SCALE GENOMIC DNA]</scope>
</reference>
<evidence type="ECO:0000313" key="2">
    <source>
        <dbReference type="Proteomes" id="UP001642360"/>
    </source>
</evidence>
<evidence type="ECO:0000313" key="1">
    <source>
        <dbReference type="EMBL" id="CAK9174454.1"/>
    </source>
</evidence>
<organism evidence="1 2">
    <name type="scientific">Ilex paraguariensis</name>
    <name type="common">yerba mate</name>
    <dbReference type="NCBI Taxonomy" id="185542"/>
    <lineage>
        <taxon>Eukaryota</taxon>
        <taxon>Viridiplantae</taxon>
        <taxon>Streptophyta</taxon>
        <taxon>Embryophyta</taxon>
        <taxon>Tracheophyta</taxon>
        <taxon>Spermatophyta</taxon>
        <taxon>Magnoliopsida</taxon>
        <taxon>eudicotyledons</taxon>
        <taxon>Gunneridae</taxon>
        <taxon>Pentapetalae</taxon>
        <taxon>asterids</taxon>
        <taxon>campanulids</taxon>
        <taxon>Aquifoliales</taxon>
        <taxon>Aquifoliaceae</taxon>
        <taxon>Ilex</taxon>
    </lineage>
</organism>
<protein>
    <submittedName>
        <fullName evidence="1">Uncharacterized protein</fullName>
    </submittedName>
</protein>
<proteinExistence type="predicted"/>
<gene>
    <name evidence="1" type="ORF">ILEXP_LOCUS44203</name>
</gene>
<sequence>MSLLVLRNLGVQAVAMRPKSPDDVRGKEVLAALKVESRFCCVEQSLWAKWLSMMDKDGNRQGNLMK</sequence>
<comment type="caution">
    <text evidence="1">The sequence shown here is derived from an EMBL/GenBank/DDBJ whole genome shotgun (WGS) entry which is preliminary data.</text>
</comment>